<comment type="caution">
    <text evidence="1">The sequence shown here is derived from an EMBL/GenBank/DDBJ whole genome shotgun (WGS) entry which is preliminary data.</text>
</comment>
<accession>A0ACC3D5W4</accession>
<sequence length="175" mass="18766">MAGLAASIIGIVSAGTKVTLVLAQLAADIGSSGKEARMITSETRCLCTVLKTLPDTIEKVQSSNYYEYCASVTRDMTDAGLEMFSEILNVIEQFQAQSSKDTAVSLDQEDDTVNEDVDRATEAAFRSTSELDALLDQFANSLVDQPLHITAFDVSKNSIQSFVPYDQSTGFAGTG</sequence>
<dbReference type="Proteomes" id="UP001186974">
    <property type="component" value="Unassembled WGS sequence"/>
</dbReference>
<reference evidence="1" key="1">
    <citation type="submission" date="2024-09" db="EMBL/GenBank/DDBJ databases">
        <title>Black Yeasts Isolated from many extreme environments.</title>
        <authorList>
            <person name="Coleine C."/>
            <person name="Stajich J.E."/>
            <person name="Selbmann L."/>
        </authorList>
    </citation>
    <scope>NUCLEOTIDE SEQUENCE</scope>
    <source>
        <strain evidence="1">CCFEE 5737</strain>
    </source>
</reference>
<name>A0ACC3D5W4_9PEZI</name>
<gene>
    <name evidence="1" type="ORF">LTS18_004604</name>
</gene>
<protein>
    <submittedName>
        <fullName evidence="1">Uncharacterized protein</fullName>
    </submittedName>
</protein>
<proteinExistence type="predicted"/>
<keyword evidence="2" id="KW-1185">Reference proteome</keyword>
<organism evidence="1 2">
    <name type="scientific">Coniosporium uncinatum</name>
    <dbReference type="NCBI Taxonomy" id="93489"/>
    <lineage>
        <taxon>Eukaryota</taxon>
        <taxon>Fungi</taxon>
        <taxon>Dikarya</taxon>
        <taxon>Ascomycota</taxon>
        <taxon>Pezizomycotina</taxon>
        <taxon>Dothideomycetes</taxon>
        <taxon>Dothideomycetes incertae sedis</taxon>
        <taxon>Coniosporium</taxon>
    </lineage>
</organism>
<evidence type="ECO:0000313" key="1">
    <source>
        <dbReference type="EMBL" id="KAK3062208.1"/>
    </source>
</evidence>
<evidence type="ECO:0000313" key="2">
    <source>
        <dbReference type="Proteomes" id="UP001186974"/>
    </source>
</evidence>
<dbReference type="EMBL" id="JAWDJW010007413">
    <property type="protein sequence ID" value="KAK3062208.1"/>
    <property type="molecule type" value="Genomic_DNA"/>
</dbReference>